<dbReference type="GO" id="GO:0016787">
    <property type="term" value="F:hydrolase activity"/>
    <property type="evidence" value="ECO:0007669"/>
    <property type="project" value="UniProtKB-KW"/>
</dbReference>
<dbReference type="SUPFAM" id="SSF56399">
    <property type="entry name" value="ADP-ribosylation"/>
    <property type="match status" value="1"/>
</dbReference>
<organism evidence="10 12">
    <name type="scientific">Rotaria magnacalcarata</name>
    <dbReference type="NCBI Taxonomy" id="392030"/>
    <lineage>
        <taxon>Eukaryota</taxon>
        <taxon>Metazoa</taxon>
        <taxon>Spiralia</taxon>
        <taxon>Gnathifera</taxon>
        <taxon>Rotifera</taxon>
        <taxon>Eurotatoria</taxon>
        <taxon>Bdelloidea</taxon>
        <taxon>Philodinida</taxon>
        <taxon>Philodinidae</taxon>
        <taxon>Rotaria</taxon>
    </lineage>
</organism>
<evidence type="ECO:0000256" key="3">
    <source>
        <dbReference type="ARBA" id="ARBA00022806"/>
    </source>
</evidence>
<evidence type="ECO:0000313" key="13">
    <source>
        <dbReference type="Proteomes" id="UP000663866"/>
    </source>
</evidence>
<gene>
    <name evidence="11" type="ORF">OVN521_LOCUS26379</name>
    <name evidence="10" type="ORF">WKI299_LOCUS35373</name>
</gene>
<keyword evidence="5" id="KW-0328">Glycosyltransferase</keyword>
<dbReference type="GO" id="GO:0004386">
    <property type="term" value="F:helicase activity"/>
    <property type="evidence" value="ECO:0007669"/>
    <property type="project" value="UniProtKB-KW"/>
</dbReference>
<evidence type="ECO:0000259" key="7">
    <source>
        <dbReference type="PROSITE" id="PS51059"/>
    </source>
</evidence>
<dbReference type="Pfam" id="PF00644">
    <property type="entry name" value="PARP"/>
    <property type="match status" value="1"/>
</dbReference>
<dbReference type="Proteomes" id="UP000663866">
    <property type="component" value="Unassembled WGS sequence"/>
</dbReference>
<feature type="domain" description="PARP catalytic" evidence="7">
    <location>
        <begin position="1342"/>
        <end position="1533"/>
    </location>
</feature>
<evidence type="ECO:0000259" key="8">
    <source>
        <dbReference type="PROSITE" id="PS51192"/>
    </source>
</evidence>
<keyword evidence="1" id="KW-0547">Nucleotide-binding</keyword>
<dbReference type="GO" id="GO:0003723">
    <property type="term" value="F:RNA binding"/>
    <property type="evidence" value="ECO:0007669"/>
    <property type="project" value="TreeGrafter"/>
</dbReference>
<dbReference type="SUPFAM" id="SSF52540">
    <property type="entry name" value="P-loop containing nucleoside triphosphate hydrolases"/>
    <property type="match status" value="1"/>
</dbReference>
<dbReference type="Proteomes" id="UP000663856">
    <property type="component" value="Unassembled WGS sequence"/>
</dbReference>
<dbReference type="EMBL" id="CAJOBG010006892">
    <property type="protein sequence ID" value="CAF4200712.1"/>
    <property type="molecule type" value="Genomic_DNA"/>
</dbReference>
<proteinExistence type="predicted"/>
<dbReference type="PROSITE" id="PS51059">
    <property type="entry name" value="PARP_CATALYTIC"/>
    <property type="match status" value="1"/>
</dbReference>
<keyword evidence="5" id="KW-0808">Transferase</keyword>
<dbReference type="EMBL" id="CAJNRF010017034">
    <property type="protein sequence ID" value="CAF2218194.1"/>
    <property type="molecule type" value="Genomic_DNA"/>
</dbReference>
<feature type="domain" description="Helicase C-terminal" evidence="9">
    <location>
        <begin position="520"/>
        <end position="678"/>
    </location>
</feature>
<dbReference type="GO" id="GO:0003950">
    <property type="term" value="F:NAD+ poly-ADP-ribosyltransferase activity"/>
    <property type="evidence" value="ECO:0007669"/>
    <property type="project" value="UniProtKB-UniRule"/>
</dbReference>
<dbReference type="Pfam" id="PF00271">
    <property type="entry name" value="Helicase_C"/>
    <property type="match status" value="1"/>
</dbReference>
<dbReference type="InterPro" id="IPR001650">
    <property type="entry name" value="Helicase_C-like"/>
</dbReference>
<comment type="caution">
    <text evidence="10">The sequence shown here is derived from an EMBL/GenBank/DDBJ whole genome shotgun (WGS) entry which is preliminary data.</text>
</comment>
<keyword evidence="3" id="KW-0347">Helicase</keyword>
<dbReference type="EC" id="2.4.2.-" evidence="5"/>
<dbReference type="CDD" id="cd17917">
    <property type="entry name" value="DEXHc_RHA-like"/>
    <property type="match status" value="1"/>
</dbReference>
<dbReference type="PANTHER" id="PTHR18934">
    <property type="entry name" value="ATP-DEPENDENT RNA HELICASE"/>
    <property type="match status" value="1"/>
</dbReference>
<keyword evidence="4" id="KW-0067">ATP-binding</keyword>
<evidence type="ECO:0000313" key="10">
    <source>
        <dbReference type="EMBL" id="CAF2218194.1"/>
    </source>
</evidence>
<keyword evidence="5" id="KW-0520">NAD</keyword>
<dbReference type="Gene3D" id="3.90.228.10">
    <property type="match status" value="1"/>
</dbReference>
<name>A0A816ZX41_9BILA</name>
<dbReference type="PROSITE" id="PS51192">
    <property type="entry name" value="HELICASE_ATP_BIND_1"/>
    <property type="match status" value="1"/>
</dbReference>
<protein>
    <recommendedName>
        <fullName evidence="5">Poly [ADP-ribose] polymerase</fullName>
        <shortName evidence="5">PARP</shortName>
        <ecNumber evidence="5">2.4.2.-</ecNumber>
    </recommendedName>
</protein>
<evidence type="ECO:0000256" key="5">
    <source>
        <dbReference type="RuleBase" id="RU362114"/>
    </source>
</evidence>
<evidence type="ECO:0000256" key="6">
    <source>
        <dbReference type="SAM" id="Coils"/>
    </source>
</evidence>
<evidence type="ECO:0000259" key="9">
    <source>
        <dbReference type="PROSITE" id="PS51194"/>
    </source>
</evidence>
<feature type="domain" description="Helicase ATP-binding" evidence="8">
    <location>
        <begin position="330"/>
        <end position="499"/>
    </location>
</feature>
<reference evidence="10" key="1">
    <citation type="submission" date="2021-02" db="EMBL/GenBank/DDBJ databases">
        <authorList>
            <person name="Nowell W R."/>
        </authorList>
    </citation>
    <scope>NUCLEOTIDE SEQUENCE</scope>
</reference>
<keyword evidence="2" id="KW-0378">Hydrolase</keyword>
<dbReference type="SMART" id="SM00487">
    <property type="entry name" value="DEXDc"/>
    <property type="match status" value="1"/>
</dbReference>
<dbReference type="PANTHER" id="PTHR18934:SF99">
    <property type="entry name" value="ATP-DEPENDENT RNA HELICASE DHX37-RELATED"/>
    <property type="match status" value="1"/>
</dbReference>
<dbReference type="GO" id="GO:0005524">
    <property type="term" value="F:ATP binding"/>
    <property type="evidence" value="ECO:0007669"/>
    <property type="project" value="UniProtKB-KW"/>
</dbReference>
<keyword evidence="6" id="KW-0175">Coiled coil</keyword>
<dbReference type="InterPro" id="IPR012317">
    <property type="entry name" value="Poly(ADP-ribose)pol_cat_dom"/>
</dbReference>
<dbReference type="InterPro" id="IPR014001">
    <property type="entry name" value="Helicase_ATP-bd"/>
</dbReference>
<keyword evidence="13" id="KW-1185">Reference proteome</keyword>
<evidence type="ECO:0000313" key="11">
    <source>
        <dbReference type="EMBL" id="CAF4200712.1"/>
    </source>
</evidence>
<evidence type="ECO:0000256" key="1">
    <source>
        <dbReference type="ARBA" id="ARBA00022741"/>
    </source>
</evidence>
<feature type="coiled-coil region" evidence="6">
    <location>
        <begin position="144"/>
        <end position="171"/>
    </location>
</feature>
<dbReference type="Gene3D" id="3.40.50.300">
    <property type="entry name" value="P-loop containing nucleotide triphosphate hydrolases"/>
    <property type="match status" value="2"/>
</dbReference>
<evidence type="ECO:0000313" key="12">
    <source>
        <dbReference type="Proteomes" id="UP000663856"/>
    </source>
</evidence>
<dbReference type="PROSITE" id="PS51194">
    <property type="entry name" value="HELICASE_CTER"/>
    <property type="match status" value="1"/>
</dbReference>
<evidence type="ECO:0000256" key="4">
    <source>
        <dbReference type="ARBA" id="ARBA00022840"/>
    </source>
</evidence>
<sequence length="1533" mass="177365">MTTLANDEDRFASFFEGLEVEETSVVPSSSYFDQPDEQYDLDNNTNDEPSEIFLPMPTHQVASPLLPHISSPTVSNPIRLMEHPYDLLTRTDLVSVQTISVEHHLKTNIPIPCDGNNDFVHISTVINPNPQWILSGYADQHREMKAIVQRLHQLVNETNEQEKRVERETINSANQLISKIWLAMKVGKNQKNGNRFIKCLNDLLNKQANHLLEDFKKSLHDKSRSLVEVGCIRMMVRYDDELKKLTESYLEKKVIEQSFEKMICAAYSEFNQMLKREILQQENGIHGDVSKVLDHHLEKLEDQLTSEAVYIGKDKENFTLLSSLLKRSELFCYCDTFGLPISTPTGSGKSTLLPLLLTAHGYDKILVTQPRRLACNLLSTRVNDKVKKRISGWAVAGVRSKKDSNTQIIYLTDGLLRTELQLSEGNIFNLVEECKQGIVYFIDEVHERSINIDLCVAFLSRLLTQYDLEGKIKVIISSATLDPSFEKVFHHINYHSLKISIRPFYNVIVHKNSRENLFDLIEHLFKDIKRGEQILCFVKSTSDVYHSIELLDQLKKLPSYPLVESQSPLSQQKLIAEKQIFFLTTVAQTSLTFPALEYVIDTGIINMPIYDAQTDTTILTELPASDSTITQRIGRLTRTQDGEYFPLYNPHVERPDFTTPQIYQTELSDVDFALGKSSEEKDSLATFKQWLPDQPSQAIIVRAHDRLKKLGILNYNERFSDDGKAIAKLPEFGSLSMKISVYFGLTKEKCDQDMIRLAAILSVLNTTFILSQLSPQFKQEEEGDYMSLLTLMNAIIENPNMIKNNELEDIDHLFRRSLLRWKAFQRFFKTNEDKHLRNLSQTFSGKWSYIARALLAGHNENLYVALKELNGRIHQYCRYNDVTQEETRKQIAKLDQATTLSQLPQPSIVIARDVLCTADVRKLSILSFIGSIQPVWLDNSLIRKFELTSKERIYFQENIRASDDFKAVSQHVCNMVDNKALELSENAGQVFETERFVRQQLIRPHDWNLVDDDQLDRDKNLKMNVESIRKCLSMFFPLIWRFENEKQAIVRVMKDGIDNCKILVESRDKDNETIREEFDSFVKWLRKCVSIQHLHSGISPQRLQKPDAEIEERIRLVADPERTRADLMQDVLYGTREIRMQVVAWIAVVEFDCKLEGGFIRDWIVGHRSSRPSNLDPKTWMTFNPKTGLPELDSILVPADLDCHLPLDKYFDLEHFLDRMHTYKIKVKPFRQPWRYVLLFDEDAPTGPFTMDLIEPHIGLTHDRIDFNVNNLYLKRGFTRELGQRIDLSEPPCSIQLDDIVEDIRKYQFRILRPIDKFMEERIVKMKRRGYKQIGEPFSIIPTPPSKYRMVSVELSSYSPEYKRIQEKFREKLSDYYIVSIEEIKNDEIQKAYEAMKYLIAHECPISNSNEMKLFHGTRTRNINSLLENGFDDRYFNIKGNYGHGAYLADDPSKSHEFTSLDDDVQIMLYCKAIMGNIDVIKGELNGDKAKASASIGYHSTKGLSGPGLPAEYIVYRNIQIMPHLKITYKKRK</sequence>
<evidence type="ECO:0000256" key="2">
    <source>
        <dbReference type="ARBA" id="ARBA00022801"/>
    </source>
</evidence>
<dbReference type="InterPro" id="IPR027417">
    <property type="entry name" value="P-loop_NTPase"/>
</dbReference>
<accession>A0A816ZX41</accession>